<feature type="region of interest" description="Disordered" evidence="1">
    <location>
        <begin position="32"/>
        <end position="69"/>
    </location>
</feature>
<sequence length="69" mass="7716">MMRTHGLSSHEEPPFELYERIAVAVAFPRMKGPSFGETAREDPKLAEHGPRKKASPDPWGARLPARCCL</sequence>
<reference evidence="2" key="2">
    <citation type="submission" date="2021-04" db="EMBL/GenBank/DDBJ databases">
        <authorList>
            <person name="Gilroy R."/>
        </authorList>
    </citation>
    <scope>NUCLEOTIDE SEQUENCE</scope>
    <source>
        <strain evidence="2">ChiSxjej5B17-1746</strain>
    </source>
</reference>
<proteinExistence type="predicted"/>
<feature type="compositionally biased region" description="Basic and acidic residues" evidence="1">
    <location>
        <begin position="38"/>
        <end position="49"/>
    </location>
</feature>
<name>A0A9D1R223_9BACT</name>
<organism evidence="2 3">
    <name type="scientific">Candidatus Bilophila faecipullorum</name>
    <dbReference type="NCBI Taxonomy" id="2838482"/>
    <lineage>
        <taxon>Bacteria</taxon>
        <taxon>Pseudomonadati</taxon>
        <taxon>Thermodesulfobacteriota</taxon>
        <taxon>Desulfovibrionia</taxon>
        <taxon>Desulfovibrionales</taxon>
        <taxon>Desulfovibrionaceae</taxon>
        <taxon>Bilophila</taxon>
    </lineage>
</organism>
<protein>
    <submittedName>
        <fullName evidence="2">Uncharacterized protein</fullName>
    </submittedName>
</protein>
<evidence type="ECO:0000313" key="2">
    <source>
        <dbReference type="EMBL" id="HIW79415.1"/>
    </source>
</evidence>
<dbReference type="AlphaFoldDB" id="A0A9D1R223"/>
<comment type="caution">
    <text evidence="2">The sequence shown here is derived from an EMBL/GenBank/DDBJ whole genome shotgun (WGS) entry which is preliminary data.</text>
</comment>
<accession>A0A9D1R223</accession>
<reference evidence="2" key="1">
    <citation type="journal article" date="2021" name="PeerJ">
        <title>Extensive microbial diversity within the chicken gut microbiome revealed by metagenomics and culture.</title>
        <authorList>
            <person name="Gilroy R."/>
            <person name="Ravi A."/>
            <person name="Getino M."/>
            <person name="Pursley I."/>
            <person name="Horton D.L."/>
            <person name="Alikhan N.F."/>
            <person name="Baker D."/>
            <person name="Gharbi K."/>
            <person name="Hall N."/>
            <person name="Watson M."/>
            <person name="Adriaenssens E.M."/>
            <person name="Foster-Nyarko E."/>
            <person name="Jarju S."/>
            <person name="Secka A."/>
            <person name="Antonio M."/>
            <person name="Oren A."/>
            <person name="Chaudhuri R.R."/>
            <person name="La Ragione R."/>
            <person name="Hildebrand F."/>
            <person name="Pallen M.J."/>
        </authorList>
    </citation>
    <scope>NUCLEOTIDE SEQUENCE</scope>
    <source>
        <strain evidence="2">ChiSxjej5B17-1746</strain>
    </source>
</reference>
<feature type="non-terminal residue" evidence="2">
    <location>
        <position position="69"/>
    </location>
</feature>
<evidence type="ECO:0000313" key="3">
    <source>
        <dbReference type="Proteomes" id="UP000824264"/>
    </source>
</evidence>
<dbReference type="Proteomes" id="UP000824264">
    <property type="component" value="Unassembled WGS sequence"/>
</dbReference>
<gene>
    <name evidence="2" type="ORF">H9874_09785</name>
</gene>
<evidence type="ECO:0000256" key="1">
    <source>
        <dbReference type="SAM" id="MobiDB-lite"/>
    </source>
</evidence>
<dbReference type="EMBL" id="DXGI01000367">
    <property type="protein sequence ID" value="HIW79415.1"/>
    <property type="molecule type" value="Genomic_DNA"/>
</dbReference>